<keyword evidence="2" id="KW-1185">Reference proteome</keyword>
<organism evidence="1 2">
    <name type="scientific">Pluteus cervinus</name>
    <dbReference type="NCBI Taxonomy" id="181527"/>
    <lineage>
        <taxon>Eukaryota</taxon>
        <taxon>Fungi</taxon>
        <taxon>Dikarya</taxon>
        <taxon>Basidiomycota</taxon>
        <taxon>Agaricomycotina</taxon>
        <taxon>Agaricomycetes</taxon>
        <taxon>Agaricomycetidae</taxon>
        <taxon>Agaricales</taxon>
        <taxon>Pluteineae</taxon>
        <taxon>Pluteaceae</taxon>
        <taxon>Pluteus</taxon>
    </lineage>
</organism>
<dbReference type="EMBL" id="ML208342">
    <property type="protein sequence ID" value="TFK68878.1"/>
    <property type="molecule type" value="Genomic_DNA"/>
</dbReference>
<gene>
    <name evidence="1" type="ORF">BDN72DRAFT_959960</name>
</gene>
<evidence type="ECO:0000313" key="1">
    <source>
        <dbReference type="EMBL" id="TFK68878.1"/>
    </source>
</evidence>
<accession>A0ACD3AT54</accession>
<evidence type="ECO:0000313" key="2">
    <source>
        <dbReference type="Proteomes" id="UP000308600"/>
    </source>
</evidence>
<reference evidence="1 2" key="1">
    <citation type="journal article" date="2019" name="Nat. Ecol. Evol.">
        <title>Megaphylogeny resolves global patterns of mushroom evolution.</title>
        <authorList>
            <person name="Varga T."/>
            <person name="Krizsan K."/>
            <person name="Foldi C."/>
            <person name="Dima B."/>
            <person name="Sanchez-Garcia M."/>
            <person name="Sanchez-Ramirez S."/>
            <person name="Szollosi G.J."/>
            <person name="Szarkandi J.G."/>
            <person name="Papp V."/>
            <person name="Albert L."/>
            <person name="Andreopoulos W."/>
            <person name="Angelini C."/>
            <person name="Antonin V."/>
            <person name="Barry K.W."/>
            <person name="Bougher N.L."/>
            <person name="Buchanan P."/>
            <person name="Buyck B."/>
            <person name="Bense V."/>
            <person name="Catcheside P."/>
            <person name="Chovatia M."/>
            <person name="Cooper J."/>
            <person name="Damon W."/>
            <person name="Desjardin D."/>
            <person name="Finy P."/>
            <person name="Geml J."/>
            <person name="Haridas S."/>
            <person name="Hughes K."/>
            <person name="Justo A."/>
            <person name="Karasinski D."/>
            <person name="Kautmanova I."/>
            <person name="Kiss B."/>
            <person name="Kocsube S."/>
            <person name="Kotiranta H."/>
            <person name="LaButti K.M."/>
            <person name="Lechner B.E."/>
            <person name="Liimatainen K."/>
            <person name="Lipzen A."/>
            <person name="Lukacs Z."/>
            <person name="Mihaltcheva S."/>
            <person name="Morgado L.N."/>
            <person name="Niskanen T."/>
            <person name="Noordeloos M.E."/>
            <person name="Ohm R.A."/>
            <person name="Ortiz-Santana B."/>
            <person name="Ovrebo C."/>
            <person name="Racz N."/>
            <person name="Riley R."/>
            <person name="Savchenko A."/>
            <person name="Shiryaev A."/>
            <person name="Soop K."/>
            <person name="Spirin V."/>
            <person name="Szebenyi C."/>
            <person name="Tomsovsky M."/>
            <person name="Tulloss R.E."/>
            <person name="Uehling J."/>
            <person name="Grigoriev I.V."/>
            <person name="Vagvolgyi C."/>
            <person name="Papp T."/>
            <person name="Martin F.M."/>
            <person name="Miettinen O."/>
            <person name="Hibbett D.S."/>
            <person name="Nagy L.G."/>
        </authorList>
    </citation>
    <scope>NUCLEOTIDE SEQUENCE [LARGE SCALE GENOMIC DNA]</scope>
    <source>
        <strain evidence="1 2">NL-1719</strain>
    </source>
</reference>
<sequence>MPKHPDPPPADLHDGLQALLDYQPPQLSRDPDYPPGIAYSPLDFYDLHLHESLRLKRVVLLPDLVTRIASRVEQVRLDLESEGLIPPYPVELVAFGLRSEQVGRDNTAAGPNSLATIYERTIARSCLPLASQWIFHPRCTGSGQVIGFDHDEDLSLPNHEFVVDKWTLRIKPFQRLPTLLRDSLNRKTSLSLRALEKRPLATWFFMPLSPDADSALEEMAELASQLSLLFPTTTGHPHSQGKEKPLQHPPKDSPRPIISLPEAGFVPKSPSAERGNLIYPQGSKSKTPLQRSPRRLVSGSDLVQHAWTHAVRHDTTFLIMNTGNFERIAIRHRASQTLYLSGIVDVSQCENPAYGKIHAGLYLSIVQDALDRMQQVMDHGSDFSAVGKRKRKETILPVVRKSARQEVSAMRTRMTTPRVPGQDEAIWKSLNNKILGLIYVDDGVFGSSTPASCARVRPSLSQYGSGKAYSRRRRKFTHYEAVKIVLGPCLATGGTGILHYATIYVDRMVQSQIPYQVGVIVKLAITPRSRRHLHHEYTMYEQLWRHNVQGILPVYGLFEDYEGVTTMLVLGRGGIPLHRRDHGLSDESFEVTVNKKERYMFMSILLGVHRAGVRHGDLHPGNLLVDATGQGYLIDFDQSYIGWDLQSQKAELKALYNLLDGRWTPQSPQEFTCSSVSNLN</sequence>
<proteinExistence type="predicted"/>
<name>A0ACD3AT54_9AGAR</name>
<protein>
    <submittedName>
        <fullName evidence="1">Uncharacterized protein</fullName>
    </submittedName>
</protein>
<dbReference type="Proteomes" id="UP000308600">
    <property type="component" value="Unassembled WGS sequence"/>
</dbReference>